<proteinExistence type="predicted"/>
<dbReference type="eggNOG" id="ENOG502STH2">
    <property type="taxonomic scope" value="Eukaryota"/>
</dbReference>
<evidence type="ECO:0000313" key="6">
    <source>
        <dbReference type="Proteomes" id="UP000000673"/>
    </source>
</evidence>
<gene>
    <name evidence="4" type="ORF">AND_004223</name>
</gene>
<keyword evidence="6" id="KW-1185">Reference proteome</keyword>
<dbReference type="PRINTS" id="PR00947">
    <property type="entry name" value="CUTICLE"/>
</dbReference>
<name>W5JMB1_ANODA</name>
<evidence type="ECO:0008006" key="7">
    <source>
        <dbReference type="Google" id="ProtNLM"/>
    </source>
</evidence>
<evidence type="ECO:0000256" key="3">
    <source>
        <dbReference type="SAM" id="MobiDB-lite"/>
    </source>
</evidence>
<keyword evidence="1 2" id="KW-0193">Cuticle</keyword>
<feature type="compositionally biased region" description="Basic and acidic residues" evidence="3">
    <location>
        <begin position="15"/>
        <end position="31"/>
    </location>
</feature>
<dbReference type="EMBL" id="ADMH02001122">
    <property type="protein sequence ID" value="ETN64045.1"/>
    <property type="molecule type" value="Genomic_DNA"/>
</dbReference>
<dbReference type="GO" id="GO:0062129">
    <property type="term" value="C:chitin-based extracellular matrix"/>
    <property type="evidence" value="ECO:0007669"/>
    <property type="project" value="TreeGrafter"/>
</dbReference>
<dbReference type="Proteomes" id="UP000000673">
    <property type="component" value="Unassembled WGS sequence"/>
</dbReference>
<dbReference type="InterPro" id="IPR031311">
    <property type="entry name" value="CHIT_BIND_RR_consensus"/>
</dbReference>
<accession>W5JMB1</accession>
<dbReference type="PANTHER" id="PTHR10380:SF237">
    <property type="entry name" value="CUTICULAR PROTEIN 65AU, ISOFORM A-RELATED"/>
    <property type="match status" value="1"/>
</dbReference>
<dbReference type="PROSITE" id="PS00233">
    <property type="entry name" value="CHIT_BIND_RR_1"/>
    <property type="match status" value="1"/>
</dbReference>
<dbReference type="InterPro" id="IPR050468">
    <property type="entry name" value="Cuticle_Struct_Prot"/>
</dbReference>
<dbReference type="HOGENOM" id="CLU_925069_0_0_1"/>
<sequence>MMMLPHHHQQQQQQQHREFPRNEANHRKSDDTFNEPYNAVKTITGRISFFEPDGNRHHQTRSITRQFTIRQKISVNDGDGENKWTIILLWVVPDDAASGASGRSASVDNEFEVMMLAVVVVCGAGLTVAAPPPRKVARASGGGGPDSEAIVLTQDQIINDDSSYNYVYETSNGIRAQASSPDGIRTSGDFSYTAPDGSNIALVYVADDYGFQPQGAHLPVEPPAPDHVIAQLEDIRANPPNDPDFDAAFLDSEIARLRATQVLSDRYLSSHQEYPAIQTQANGTQVMSTCVGDLVAPLARV</sequence>
<dbReference type="AlphaFoldDB" id="W5JMB1"/>
<reference evidence="4" key="2">
    <citation type="submission" date="2010-05" db="EMBL/GenBank/DDBJ databases">
        <authorList>
            <person name="Almeida L.G."/>
            <person name="Nicolas M.F."/>
            <person name="Souza R.C."/>
            <person name="Vasconcelos A.T.R."/>
        </authorList>
    </citation>
    <scope>NUCLEOTIDE SEQUENCE</scope>
</reference>
<organism evidence="4">
    <name type="scientific">Anopheles darlingi</name>
    <name type="common">Mosquito</name>
    <dbReference type="NCBI Taxonomy" id="43151"/>
    <lineage>
        <taxon>Eukaryota</taxon>
        <taxon>Metazoa</taxon>
        <taxon>Ecdysozoa</taxon>
        <taxon>Arthropoda</taxon>
        <taxon>Hexapoda</taxon>
        <taxon>Insecta</taxon>
        <taxon>Pterygota</taxon>
        <taxon>Neoptera</taxon>
        <taxon>Endopterygota</taxon>
        <taxon>Diptera</taxon>
        <taxon>Nematocera</taxon>
        <taxon>Culicoidea</taxon>
        <taxon>Culicidae</taxon>
        <taxon>Anophelinae</taxon>
        <taxon>Anopheles</taxon>
    </lineage>
</organism>
<evidence type="ECO:0000313" key="4">
    <source>
        <dbReference type="EMBL" id="ETN64045.1"/>
    </source>
</evidence>
<dbReference type="PANTHER" id="PTHR10380">
    <property type="entry name" value="CUTICLE PROTEIN"/>
    <property type="match status" value="1"/>
</dbReference>
<protein>
    <recommendedName>
        <fullName evidence="7">Pupal cuticle protein 78E</fullName>
    </recommendedName>
</protein>
<dbReference type="GO" id="GO:0008010">
    <property type="term" value="F:structural constituent of chitin-based larval cuticle"/>
    <property type="evidence" value="ECO:0007669"/>
    <property type="project" value="TreeGrafter"/>
</dbReference>
<dbReference type="InterPro" id="IPR000618">
    <property type="entry name" value="Insect_cuticle"/>
</dbReference>
<evidence type="ECO:0000256" key="1">
    <source>
        <dbReference type="ARBA" id="ARBA00022460"/>
    </source>
</evidence>
<reference evidence="5" key="4">
    <citation type="submission" date="2015-06" db="UniProtKB">
        <authorList>
            <consortium name="EnsemblMetazoa"/>
        </authorList>
    </citation>
    <scope>IDENTIFICATION</scope>
</reference>
<dbReference type="VEuPathDB" id="VectorBase:ADAC004223"/>
<evidence type="ECO:0000313" key="5">
    <source>
        <dbReference type="EnsemblMetazoa" id="ADAC004223-PA"/>
    </source>
</evidence>
<dbReference type="PROSITE" id="PS51155">
    <property type="entry name" value="CHIT_BIND_RR_2"/>
    <property type="match status" value="1"/>
</dbReference>
<dbReference type="STRING" id="43151.W5JMB1"/>
<feature type="region of interest" description="Disordered" evidence="3">
    <location>
        <begin position="1"/>
        <end position="34"/>
    </location>
</feature>
<reference evidence="4" key="3">
    <citation type="journal article" date="2013" name="Nucleic Acids Res.">
        <title>The genome of Anopheles darlingi, the main neotropical malaria vector.</title>
        <authorList>
            <person name="Marinotti O."/>
            <person name="Cerqueira G.C."/>
            <person name="de Almeida L.G."/>
            <person name="Ferro M.I."/>
            <person name="Loreto E.L."/>
            <person name="Zaha A."/>
            <person name="Teixeira S.M."/>
            <person name="Wespiser A.R."/>
            <person name="Almeida E Silva A."/>
            <person name="Schlindwein A.D."/>
            <person name="Pacheco A.C."/>
            <person name="Silva A.L."/>
            <person name="Graveley B.R."/>
            <person name="Walenz B.P."/>
            <person name="Lima Bde A."/>
            <person name="Ribeiro C.A."/>
            <person name="Nunes-Silva C.G."/>
            <person name="de Carvalho C.R."/>
            <person name="Soares C.M."/>
            <person name="de Menezes C.B."/>
            <person name="Matiolli C."/>
            <person name="Caffrey D."/>
            <person name="Araujo D.A."/>
            <person name="de Oliveira D.M."/>
            <person name="Golenbock D."/>
            <person name="Grisard E.C."/>
            <person name="Fantinatti-Garboggini F."/>
            <person name="de Carvalho F.M."/>
            <person name="Barcellos F.G."/>
            <person name="Prosdocimi F."/>
            <person name="May G."/>
            <person name="Azevedo Junior G.M."/>
            <person name="Guimaraes G.M."/>
            <person name="Goldman G.H."/>
            <person name="Padilha I.Q."/>
            <person name="Batista Jda S."/>
            <person name="Ferro J.A."/>
            <person name="Ribeiro J.M."/>
            <person name="Fietto J.L."/>
            <person name="Dabbas K.M."/>
            <person name="Cerdeira L."/>
            <person name="Agnez-Lima L.F."/>
            <person name="Brocchi M."/>
            <person name="de Carvalho M.O."/>
            <person name="Teixeira Mde M."/>
            <person name="Diniz Maia Mde M."/>
            <person name="Goldman M.H."/>
            <person name="Cruz Schneider M.P."/>
            <person name="Felipe M.S."/>
            <person name="Hungria M."/>
            <person name="Nicolas M.F."/>
            <person name="Pereira M."/>
            <person name="Montes M.A."/>
            <person name="Cantao M.E."/>
            <person name="Vincentz M."/>
            <person name="Rafael M.S."/>
            <person name="Silverman N."/>
            <person name="Stoco P.H."/>
            <person name="Souza R.C."/>
            <person name="Vicentini R."/>
            <person name="Gazzinelli R.T."/>
            <person name="Neves Rde O."/>
            <person name="Silva R."/>
            <person name="Astolfi-Filho S."/>
            <person name="Maciel T.E."/>
            <person name="Urmenyi T.P."/>
            <person name="Tadei W.P."/>
            <person name="Camargo E.P."/>
            <person name="de Vasconcelos A.T."/>
        </authorList>
    </citation>
    <scope>NUCLEOTIDE SEQUENCE</scope>
</reference>
<evidence type="ECO:0000256" key="2">
    <source>
        <dbReference type="PROSITE-ProRule" id="PRU00497"/>
    </source>
</evidence>
<reference evidence="4 6" key="1">
    <citation type="journal article" date="2010" name="BMC Genomics">
        <title>Combination of measures distinguishes pre-miRNAs from other stem-loops in the genome of the newly sequenced Anopheles darlingi.</title>
        <authorList>
            <person name="Mendes N.D."/>
            <person name="Freitas A.T."/>
            <person name="Vasconcelos A.T."/>
            <person name="Sagot M.F."/>
        </authorList>
    </citation>
    <scope>NUCLEOTIDE SEQUENCE</scope>
</reference>
<dbReference type="EnsemblMetazoa" id="ADAC004223-RA">
    <property type="protein sequence ID" value="ADAC004223-PA"/>
    <property type="gene ID" value="ADAC004223"/>
</dbReference>
<dbReference type="Pfam" id="PF00379">
    <property type="entry name" value="Chitin_bind_4"/>
    <property type="match status" value="1"/>
</dbReference>
<dbReference type="VEuPathDB" id="VectorBase:ADAR2_008639"/>